<evidence type="ECO:0000256" key="5">
    <source>
        <dbReference type="ARBA" id="ARBA00022989"/>
    </source>
</evidence>
<evidence type="ECO:0000256" key="7">
    <source>
        <dbReference type="HAMAP-Rule" id="MF_00672"/>
    </source>
</evidence>
<evidence type="ECO:0000256" key="2">
    <source>
        <dbReference type="ARBA" id="ARBA00022475"/>
    </source>
</evidence>
<evidence type="ECO:0000256" key="1">
    <source>
        <dbReference type="ARBA" id="ARBA00004651"/>
    </source>
</evidence>
<dbReference type="PANTHER" id="PTHR30213">
    <property type="entry name" value="INNER MEMBRANE PROTEIN YHJD"/>
    <property type="match status" value="1"/>
</dbReference>
<keyword evidence="4 7" id="KW-0812">Transmembrane</keyword>
<dbReference type="InterPro" id="IPR023679">
    <property type="entry name" value="UPF0761_bac"/>
</dbReference>
<feature type="transmembrane region" description="Helical" evidence="7">
    <location>
        <begin position="141"/>
        <end position="165"/>
    </location>
</feature>
<name>A0A936ZS17_9BURK</name>
<dbReference type="InterPro" id="IPR017039">
    <property type="entry name" value="Virul_fac_BrkB"/>
</dbReference>
<feature type="transmembrane region" description="Helical" evidence="7">
    <location>
        <begin position="101"/>
        <end position="120"/>
    </location>
</feature>
<proteinExistence type="inferred from homology"/>
<evidence type="ECO:0000256" key="3">
    <source>
        <dbReference type="ARBA" id="ARBA00022519"/>
    </source>
</evidence>
<dbReference type="AlphaFoldDB" id="A0A936ZS17"/>
<keyword evidence="6 7" id="KW-0472">Membrane</keyword>
<dbReference type="GO" id="GO:0005886">
    <property type="term" value="C:plasma membrane"/>
    <property type="evidence" value="ECO:0007669"/>
    <property type="project" value="UniProtKB-SubCell"/>
</dbReference>
<keyword evidence="3" id="KW-0997">Cell inner membrane</keyword>
<protein>
    <recommendedName>
        <fullName evidence="7">UPF0761 membrane protein JI739_06760</fullName>
    </recommendedName>
</protein>
<accession>A0A936ZS17</accession>
<comment type="similarity">
    <text evidence="7">Belongs to the UPF0761 family.</text>
</comment>
<evidence type="ECO:0000313" key="9">
    <source>
        <dbReference type="Proteomes" id="UP000613011"/>
    </source>
</evidence>
<comment type="caution">
    <text evidence="8">The sequence shown here is derived from an EMBL/GenBank/DDBJ whole genome shotgun (WGS) entry which is preliminary data.</text>
</comment>
<feature type="transmembrane region" description="Helical" evidence="7">
    <location>
        <begin position="242"/>
        <end position="274"/>
    </location>
</feature>
<comment type="subcellular location">
    <subcellularLocation>
        <location evidence="1 7">Cell membrane</location>
        <topology evidence="1 7">Multi-pass membrane protein</topology>
    </subcellularLocation>
</comment>
<dbReference type="PANTHER" id="PTHR30213:SF0">
    <property type="entry name" value="UPF0761 MEMBRANE PROTEIN YIHY"/>
    <property type="match status" value="1"/>
</dbReference>
<dbReference type="Pfam" id="PF03631">
    <property type="entry name" value="Virul_fac_BrkB"/>
    <property type="match status" value="1"/>
</dbReference>
<feature type="transmembrane region" description="Helical" evidence="7">
    <location>
        <begin position="214"/>
        <end position="236"/>
    </location>
</feature>
<evidence type="ECO:0000313" key="8">
    <source>
        <dbReference type="EMBL" id="MBL0420045.1"/>
    </source>
</evidence>
<feature type="transmembrane region" description="Helical" evidence="7">
    <location>
        <begin position="38"/>
        <end position="63"/>
    </location>
</feature>
<feature type="transmembrane region" description="Helical" evidence="7">
    <location>
        <begin position="185"/>
        <end position="202"/>
    </location>
</feature>
<dbReference type="Proteomes" id="UP000613011">
    <property type="component" value="Unassembled WGS sequence"/>
</dbReference>
<organism evidence="8 9">
    <name type="scientific">Ramlibacter aurantiacus</name>
    <dbReference type="NCBI Taxonomy" id="2801330"/>
    <lineage>
        <taxon>Bacteria</taxon>
        <taxon>Pseudomonadati</taxon>
        <taxon>Pseudomonadota</taxon>
        <taxon>Betaproteobacteria</taxon>
        <taxon>Burkholderiales</taxon>
        <taxon>Comamonadaceae</taxon>
        <taxon>Ramlibacter</taxon>
    </lineage>
</organism>
<evidence type="ECO:0000256" key="6">
    <source>
        <dbReference type="ARBA" id="ARBA00023136"/>
    </source>
</evidence>
<dbReference type="EMBL" id="JAEQNA010000001">
    <property type="protein sequence ID" value="MBL0420045.1"/>
    <property type="molecule type" value="Genomic_DNA"/>
</dbReference>
<dbReference type="NCBIfam" id="TIGR00765">
    <property type="entry name" value="yihY_not_rbn"/>
    <property type="match status" value="1"/>
</dbReference>
<keyword evidence="9" id="KW-1185">Reference proteome</keyword>
<gene>
    <name evidence="8" type="ORF">JI739_06760</name>
</gene>
<evidence type="ECO:0000256" key="4">
    <source>
        <dbReference type="ARBA" id="ARBA00022692"/>
    </source>
</evidence>
<sequence>MKARPMLQALLRFPWRSAAQTLGERISEDRLSVSAGSLTFTTTIALVPFFAVVLSVFTAFPVFSKLEASLQTWLMQSLVPDAISRQVMNYLTQFAGKASRVGVLGLAVLVFTAVSLVMTIEGTLNGIWRVRRPRPIGQRLLLYWAALTLGPLVLGASVSISSYVLSASRGFVSGLPEAALAVLDWAELLLLAAGMAAIYRFAPNAPVRARHAWIGGLFAAVGIEVARQLLALYLAAVPTYSAVYGAFATVPILLVWIYVAWMVVLLGAVLTAYLPSLTAGPHRQAEGHGWQFQLALQVLRVLERARPGVRRGLSIDELTRELQVTDLQLEPVLDVLQALDWVGLLQDASGGGDGRYILLADVQSTSVEPLVRQLLLPLTEATERLWRSGRLSGIYLKDTI</sequence>
<keyword evidence="2 7" id="KW-1003">Cell membrane</keyword>
<keyword evidence="5 7" id="KW-1133">Transmembrane helix</keyword>
<dbReference type="HAMAP" id="MF_00672">
    <property type="entry name" value="UPF0761"/>
    <property type="match status" value="1"/>
</dbReference>
<reference evidence="8" key="1">
    <citation type="submission" date="2021-01" db="EMBL/GenBank/DDBJ databases">
        <title>Ramlibacter sp. strain AW1 16S ribosomal RNA gene Genome sequencing and assembly.</title>
        <authorList>
            <person name="Kang M."/>
        </authorList>
    </citation>
    <scope>NUCLEOTIDE SEQUENCE</scope>
    <source>
        <strain evidence="8">AW1</strain>
    </source>
</reference>